<accession>A0AA92ICV9</accession>
<evidence type="ECO:0000313" key="4">
    <source>
        <dbReference type="EMBL" id="QCX48227.1"/>
    </source>
</evidence>
<dbReference type="InterPro" id="IPR009057">
    <property type="entry name" value="Homeodomain-like_sf"/>
</dbReference>
<evidence type="ECO:0000259" key="3">
    <source>
        <dbReference type="PROSITE" id="PS50977"/>
    </source>
</evidence>
<dbReference type="EMBL" id="CP039339">
    <property type="protein sequence ID" value="QCX48227.1"/>
    <property type="molecule type" value="Genomic_DNA"/>
</dbReference>
<dbReference type="GO" id="GO:0000976">
    <property type="term" value="F:transcription cis-regulatory region binding"/>
    <property type="evidence" value="ECO:0007669"/>
    <property type="project" value="TreeGrafter"/>
</dbReference>
<protein>
    <submittedName>
        <fullName evidence="4">TetR/AcrR family transcriptional regulator</fullName>
    </submittedName>
</protein>
<dbReference type="InterPro" id="IPR041483">
    <property type="entry name" value="TetR_C_34"/>
</dbReference>
<feature type="domain" description="HTH tetR-type" evidence="3">
    <location>
        <begin position="17"/>
        <end position="78"/>
    </location>
</feature>
<dbReference type="PANTHER" id="PTHR30055:SF178">
    <property type="entry name" value="POSSIBLE TRANSCRIPTIONAL REGULATORY PROTEIN"/>
    <property type="match status" value="1"/>
</dbReference>
<evidence type="ECO:0000313" key="5">
    <source>
        <dbReference type="Proteomes" id="UP000310553"/>
    </source>
</evidence>
<dbReference type="PROSITE" id="PS50977">
    <property type="entry name" value="HTH_TETR_2"/>
    <property type="match status" value="1"/>
</dbReference>
<feature type="DNA-binding region" description="H-T-H motif" evidence="2">
    <location>
        <begin position="41"/>
        <end position="60"/>
    </location>
</feature>
<proteinExistence type="predicted"/>
<dbReference type="Pfam" id="PF17929">
    <property type="entry name" value="TetR_C_34"/>
    <property type="match status" value="1"/>
</dbReference>
<dbReference type="PANTHER" id="PTHR30055">
    <property type="entry name" value="HTH-TYPE TRANSCRIPTIONAL REGULATOR RUTR"/>
    <property type="match status" value="1"/>
</dbReference>
<dbReference type="GO" id="GO:0003700">
    <property type="term" value="F:DNA-binding transcription factor activity"/>
    <property type="evidence" value="ECO:0007669"/>
    <property type="project" value="TreeGrafter"/>
</dbReference>
<organism evidence="4 5">
    <name type="scientific">Ralstonia solanacearum</name>
    <name type="common">Pseudomonas solanacearum</name>
    <dbReference type="NCBI Taxonomy" id="305"/>
    <lineage>
        <taxon>Bacteria</taxon>
        <taxon>Pseudomonadati</taxon>
        <taxon>Pseudomonadota</taxon>
        <taxon>Betaproteobacteria</taxon>
        <taxon>Burkholderiales</taxon>
        <taxon>Burkholderiaceae</taxon>
        <taxon>Ralstonia</taxon>
        <taxon>Ralstonia solanacearum species complex</taxon>
    </lineage>
</organism>
<reference evidence="4 5" key="1">
    <citation type="submission" date="2019-04" db="EMBL/GenBank/DDBJ databases">
        <title>Complete Genome of UW386 and Higher Quality Genome of UW700.</title>
        <authorList>
            <person name="Jacobs J."/>
            <person name="Perez A."/>
            <person name="Steidl O."/>
            <person name="Allen C."/>
        </authorList>
    </citation>
    <scope>NUCLEOTIDE SEQUENCE [LARGE SCALE GENOMIC DNA]</scope>
    <source>
        <strain evidence="4 5">UW386</strain>
    </source>
</reference>
<dbReference type="Proteomes" id="UP000310553">
    <property type="component" value="Chromosome"/>
</dbReference>
<evidence type="ECO:0000256" key="2">
    <source>
        <dbReference type="PROSITE-ProRule" id="PRU00335"/>
    </source>
</evidence>
<dbReference type="InterPro" id="IPR001647">
    <property type="entry name" value="HTH_TetR"/>
</dbReference>
<dbReference type="InterPro" id="IPR050109">
    <property type="entry name" value="HTH-type_TetR-like_transc_reg"/>
</dbReference>
<dbReference type="Pfam" id="PF00440">
    <property type="entry name" value="TetR_N"/>
    <property type="match status" value="1"/>
</dbReference>
<dbReference type="Gene3D" id="1.10.357.10">
    <property type="entry name" value="Tetracycline Repressor, domain 2"/>
    <property type="match status" value="1"/>
</dbReference>
<sequence length="223" mass="24773">MTTPDSFQRARRPEQKEERRRHLLDTAKAALHAGMDARELGLNELARQAQMTKSNVYRYFENREALLLALLEEESAHWRDDLGARLAAAPQVSPELIARDFASASAAYPLMCHLFSILPSIIERNVSTETLTAFKRSSLKLISDVAEQLHRLAPALPLTAYVTFLRLAMALMIGLWPLASPAVALSSVLELPELQPLRFEFETDLAAGLLLVLRGLESPVSTA</sequence>
<name>A0AA92ICV9_RALSL</name>
<evidence type="ECO:0000256" key="1">
    <source>
        <dbReference type="ARBA" id="ARBA00023125"/>
    </source>
</evidence>
<dbReference type="SUPFAM" id="SSF46689">
    <property type="entry name" value="Homeodomain-like"/>
    <property type="match status" value="1"/>
</dbReference>
<keyword evidence="1 2" id="KW-0238">DNA-binding</keyword>
<dbReference type="AlphaFoldDB" id="A0AA92ICV9"/>
<gene>
    <name evidence="4" type="ORF">E7Z57_03405</name>
</gene>